<dbReference type="AlphaFoldDB" id="A0A7N4UYK4"/>
<dbReference type="InterPro" id="IPR011583">
    <property type="entry name" value="Chitinase_II/V-like_cat"/>
</dbReference>
<dbReference type="PANTHER" id="PTHR46066">
    <property type="entry name" value="CHITINASE DOMAIN-CONTAINING PROTEIN 1 FAMILY MEMBER"/>
    <property type="match status" value="1"/>
</dbReference>
<dbReference type="InterPro" id="IPR029070">
    <property type="entry name" value="Chitinase_insertion_sf"/>
</dbReference>
<comment type="similarity">
    <text evidence="3">Belongs to the glycosyl hydrolase 18 family.</text>
</comment>
<evidence type="ECO:0000256" key="10">
    <source>
        <dbReference type="SAM" id="SignalP"/>
    </source>
</evidence>
<dbReference type="GO" id="GO:0005576">
    <property type="term" value="C:extracellular region"/>
    <property type="evidence" value="ECO:0007669"/>
    <property type="project" value="UniProtKB-SubCell"/>
</dbReference>
<proteinExistence type="inferred from homology"/>
<dbReference type="SUPFAM" id="SSF51445">
    <property type="entry name" value="(Trans)glycosidases"/>
    <property type="match status" value="1"/>
</dbReference>
<dbReference type="CDD" id="cd02876">
    <property type="entry name" value="GH18_SI-CLP"/>
    <property type="match status" value="1"/>
</dbReference>
<evidence type="ECO:0000256" key="7">
    <source>
        <dbReference type="ARBA" id="ARBA00037756"/>
    </source>
</evidence>
<dbReference type="InterPro" id="IPR017853">
    <property type="entry name" value="GH"/>
</dbReference>
<dbReference type="SMART" id="SM00216">
    <property type="entry name" value="VWD"/>
    <property type="match status" value="1"/>
</dbReference>
<evidence type="ECO:0000256" key="4">
    <source>
        <dbReference type="ARBA" id="ARBA00022525"/>
    </source>
</evidence>
<dbReference type="GO" id="GO:0008061">
    <property type="term" value="F:chitin binding"/>
    <property type="evidence" value="ECO:0007669"/>
    <property type="project" value="InterPro"/>
</dbReference>
<reference evidence="13" key="3">
    <citation type="submission" date="2025-09" db="UniProtKB">
        <authorList>
            <consortium name="Ensembl"/>
        </authorList>
    </citation>
    <scope>IDENTIFICATION</scope>
</reference>
<evidence type="ECO:0000256" key="6">
    <source>
        <dbReference type="ARBA" id="ARBA00023228"/>
    </source>
</evidence>
<dbReference type="GO" id="GO:0012505">
    <property type="term" value="C:endomembrane system"/>
    <property type="evidence" value="ECO:0007669"/>
    <property type="project" value="TreeGrafter"/>
</dbReference>
<evidence type="ECO:0000259" key="11">
    <source>
        <dbReference type="PROSITE" id="PS51233"/>
    </source>
</evidence>
<evidence type="ECO:0000256" key="5">
    <source>
        <dbReference type="ARBA" id="ARBA00022729"/>
    </source>
</evidence>
<gene>
    <name evidence="13" type="primary">CHID1</name>
</gene>
<evidence type="ECO:0000256" key="2">
    <source>
        <dbReference type="ARBA" id="ARBA00004613"/>
    </source>
</evidence>
<comment type="subcellular location">
    <subcellularLocation>
        <location evidence="1">Lysosome</location>
    </subcellularLocation>
    <subcellularLocation>
        <location evidence="2">Secreted</location>
    </subcellularLocation>
</comment>
<dbReference type="PROSITE" id="PS51233">
    <property type="entry name" value="VWFD"/>
    <property type="match status" value="1"/>
</dbReference>
<dbReference type="Pfam" id="PF00704">
    <property type="entry name" value="Glyco_hydro_18"/>
    <property type="match status" value="1"/>
</dbReference>
<evidence type="ECO:0000256" key="3">
    <source>
        <dbReference type="ARBA" id="ARBA00009336"/>
    </source>
</evidence>
<comment type="subunit">
    <text evidence="8">Interacts with STAB1.</text>
</comment>
<feature type="domain" description="VWFD" evidence="11">
    <location>
        <begin position="73"/>
        <end position="243"/>
    </location>
</feature>
<dbReference type="FunFam" id="3.20.20.80:FF:000028">
    <property type="entry name" value="Chitinase domain-containing protein 1"/>
    <property type="match status" value="1"/>
</dbReference>
<dbReference type="FunCoup" id="A0A7N4UYK4">
    <property type="interactions" value="895"/>
</dbReference>
<dbReference type="Gene3D" id="3.20.20.80">
    <property type="entry name" value="Glycosidases"/>
    <property type="match status" value="1"/>
</dbReference>
<dbReference type="Pfam" id="PF00094">
    <property type="entry name" value="VWD"/>
    <property type="match status" value="1"/>
</dbReference>
<keyword evidence="14" id="KW-1185">Reference proteome</keyword>
<reference evidence="13 14" key="1">
    <citation type="journal article" date="2011" name="Proc. Natl. Acad. Sci. U.S.A.">
        <title>Genetic diversity and population structure of the endangered marsupial Sarcophilus harrisii (Tasmanian devil).</title>
        <authorList>
            <person name="Miller W."/>
            <person name="Hayes V.M."/>
            <person name="Ratan A."/>
            <person name="Petersen D.C."/>
            <person name="Wittekindt N.E."/>
            <person name="Miller J."/>
            <person name="Walenz B."/>
            <person name="Knight J."/>
            <person name="Qi J."/>
            <person name="Zhao F."/>
            <person name="Wang Q."/>
            <person name="Bedoya-Reina O.C."/>
            <person name="Katiyar N."/>
            <person name="Tomsho L.P."/>
            <person name="Kasson L.M."/>
            <person name="Hardie R.A."/>
            <person name="Woodbridge P."/>
            <person name="Tindall E.A."/>
            <person name="Bertelsen M.F."/>
            <person name="Dixon D."/>
            <person name="Pyecroft S."/>
            <person name="Helgen K.M."/>
            <person name="Lesk A.M."/>
            <person name="Pringle T.H."/>
            <person name="Patterson N."/>
            <person name="Zhang Y."/>
            <person name="Kreiss A."/>
            <person name="Woods G.M."/>
            <person name="Jones M.E."/>
            <person name="Schuster S.C."/>
        </authorList>
    </citation>
    <scope>NUCLEOTIDE SEQUENCE [LARGE SCALE GENOMIC DNA]</scope>
</reference>
<dbReference type="InterPro" id="IPR001846">
    <property type="entry name" value="VWF_type-D"/>
</dbReference>
<dbReference type="SMART" id="SM00636">
    <property type="entry name" value="Glyco_18"/>
    <property type="match status" value="1"/>
</dbReference>
<evidence type="ECO:0000313" key="14">
    <source>
        <dbReference type="Proteomes" id="UP000007648"/>
    </source>
</evidence>
<feature type="chain" id="PRO_5029653725" description="Chitinase domain-containing protein 1" evidence="10">
    <location>
        <begin position="19"/>
        <end position="614"/>
    </location>
</feature>
<accession>A0A7N4UYK4</accession>
<evidence type="ECO:0000256" key="1">
    <source>
        <dbReference type="ARBA" id="ARBA00004371"/>
    </source>
</evidence>
<keyword evidence="4" id="KW-0964">Secreted</keyword>
<dbReference type="InParanoid" id="A0A7N4UYK4"/>
<dbReference type="FunFam" id="3.10.50.10:FF:000002">
    <property type="entry name" value="Chitinase domain-containing protein 1"/>
    <property type="match status" value="1"/>
</dbReference>
<dbReference type="Ensembl" id="ENSSHAT00000041287.1">
    <property type="protein sequence ID" value="ENSSHAP00000025799.1"/>
    <property type="gene ID" value="ENSSHAG00000003241.2"/>
</dbReference>
<evidence type="ECO:0000313" key="13">
    <source>
        <dbReference type="Ensembl" id="ENSSHAP00000025799.1"/>
    </source>
</evidence>
<feature type="domain" description="GH18" evidence="12">
    <location>
        <begin position="299"/>
        <end position="614"/>
    </location>
</feature>
<dbReference type="GO" id="GO:0070492">
    <property type="term" value="F:oligosaccharide binding"/>
    <property type="evidence" value="ECO:0007669"/>
    <property type="project" value="TreeGrafter"/>
</dbReference>
<evidence type="ECO:0000256" key="9">
    <source>
        <dbReference type="ARBA" id="ARBA00040976"/>
    </source>
</evidence>
<name>A0A7N4UYK4_SARHA</name>
<dbReference type="GO" id="GO:0005975">
    <property type="term" value="P:carbohydrate metabolic process"/>
    <property type="evidence" value="ECO:0007669"/>
    <property type="project" value="InterPro"/>
</dbReference>
<evidence type="ECO:0000256" key="8">
    <source>
        <dbReference type="ARBA" id="ARBA00038832"/>
    </source>
</evidence>
<dbReference type="GO" id="GO:0005764">
    <property type="term" value="C:lysosome"/>
    <property type="evidence" value="ECO:0007669"/>
    <property type="project" value="UniProtKB-SubCell"/>
</dbReference>
<organism evidence="13 14">
    <name type="scientific">Sarcophilus harrisii</name>
    <name type="common">Tasmanian devil</name>
    <name type="synonym">Sarcophilus laniarius</name>
    <dbReference type="NCBI Taxonomy" id="9305"/>
    <lineage>
        <taxon>Eukaryota</taxon>
        <taxon>Metazoa</taxon>
        <taxon>Chordata</taxon>
        <taxon>Craniata</taxon>
        <taxon>Vertebrata</taxon>
        <taxon>Euteleostomi</taxon>
        <taxon>Mammalia</taxon>
        <taxon>Metatheria</taxon>
        <taxon>Dasyuromorphia</taxon>
        <taxon>Dasyuridae</taxon>
        <taxon>Sarcophilus</taxon>
    </lineage>
</organism>
<keyword evidence="5 10" id="KW-0732">Signal</keyword>
<keyword evidence="6" id="KW-0458">Lysosome</keyword>
<evidence type="ECO:0000259" key="12">
    <source>
        <dbReference type="PROSITE" id="PS51910"/>
    </source>
</evidence>
<dbReference type="PROSITE" id="PS51910">
    <property type="entry name" value="GH18_2"/>
    <property type="match status" value="1"/>
</dbReference>
<dbReference type="GeneTree" id="ENSGT00940000161708"/>
<protein>
    <recommendedName>
        <fullName evidence="9">Chitinase domain-containing protein 1</fullName>
    </recommendedName>
</protein>
<feature type="signal peptide" evidence="10">
    <location>
        <begin position="1"/>
        <end position="18"/>
    </location>
</feature>
<dbReference type="PANTHER" id="PTHR46066:SF2">
    <property type="entry name" value="CHITINASE DOMAIN-CONTAINING PROTEIN 1"/>
    <property type="match status" value="1"/>
</dbReference>
<dbReference type="Gene3D" id="1.10.8.360">
    <property type="entry name" value="3,6-anhydro-alpha-l-galactosidase"/>
    <property type="match status" value="1"/>
</dbReference>
<dbReference type="Gene3D" id="3.10.50.10">
    <property type="match status" value="1"/>
</dbReference>
<comment type="function">
    <text evidence="7">Saccharide- and LPS-binding protein with possible roles in pathogen sensing and endotoxin neutralization. Ligand-binding specificity relates to the length of the oligosaccharides, with preference for chitotetraose (in vitro).</text>
</comment>
<dbReference type="Proteomes" id="UP000007648">
    <property type="component" value="Unassembled WGS sequence"/>
</dbReference>
<reference evidence="13" key="2">
    <citation type="submission" date="2025-08" db="UniProtKB">
        <authorList>
            <consortium name="Ensembl"/>
        </authorList>
    </citation>
    <scope>IDENTIFICATION</scope>
</reference>
<dbReference type="InterPro" id="IPR001223">
    <property type="entry name" value="Glyco_hydro18_cat"/>
</dbReference>
<sequence length="614" mass="69620">MVWSWAPLLLLCWGALHGTGLKDNYFANKLRQREKRALTLGGKTEAPTTPGLGAAVSLAGEEEEDLPSIPDRGWCSTWGRGHISTFDKYLYDFGGTCNYIFAAVCDNASPDFDIQLRRGPGNKIARIIIEVGPSCITVEDSAISIKDVGVVSLPYTGNGLQIVPFGQSVRLVAKLLEMELVVMWNGDDYLMVMVEAKYMKKTCGLCGNFDGEENNEFQSEGKFLEAYEYTALQKLDDPTEICTYEELPAANSAPRDYTQLSAQTVQERGLVVPDPKAQDVVLEHSSYCAPKTKERHFSGRVLGYVTPWNSHGYDIAKIFGNKFTMISPVWLQVKRRGVELYQILGLHDADQDWMKSVKKQNRNVRIVPRILFDKWTRDDYKSLFTSEDEIEELAKILIQVAKNKHFDGYVLEVWSPSLQEQQKDLLHTLTHVVEALHQEQLMVILVVPSTIVPGKDHLGMFTKRAFDHLGPIIDGFSLITYDFSAAAEAPGPNAPLTWVRDCVEILDPDSKWRDKILLGLNFYGMDFSATSDSREPILGDRYIRVLKDHKPKLLWHQEFAEHYFEYKRSKSRKHLIFFPTLKSIQLRLDLAKELGTGVAIWELGQGLDYFYDLL</sequence>